<dbReference type="Gene3D" id="3.40.50.300">
    <property type="entry name" value="P-loop containing nucleotide triphosphate hydrolases"/>
    <property type="match status" value="1"/>
</dbReference>
<dbReference type="PROSITE" id="PS00211">
    <property type="entry name" value="ABC_TRANSPORTER_1"/>
    <property type="match status" value="1"/>
</dbReference>
<gene>
    <name evidence="11" type="ORF">GCM10009810_26080</name>
</gene>
<dbReference type="Pfam" id="PF00005">
    <property type="entry name" value="ABC_tran"/>
    <property type="match status" value="1"/>
</dbReference>
<dbReference type="InterPro" id="IPR003593">
    <property type="entry name" value="AAA+_ATPase"/>
</dbReference>
<evidence type="ECO:0000259" key="10">
    <source>
        <dbReference type="PROSITE" id="PS50893"/>
    </source>
</evidence>
<evidence type="ECO:0000256" key="8">
    <source>
        <dbReference type="ARBA" id="ARBA00023136"/>
    </source>
</evidence>
<sequence length="377" mass="38708">MRPGAGEVPAATDGPGAGGQDGDGLDGEGAAERGSGPGLTVRGLTVRFGATVAVDAVDLDLLPGGILALLGASGSGKSSLLRGIAGLEPLAAGRVRWDGVDVTAVPVHKRGFGVMFQDGQLFPHRDVGGNVAYGLPALGGRGRARRVAELLDLVGLAGFERRAITSLSGGQAQRVALARALAPQPRLLLLDEPLSALDRALREHLVGVLRSTLRATGTTAIYVTHDQDEAFAVADRIAMLRDGAIVQLDSPERLWHAPADAGVAAFLGYAPLLGEQDAAALGWPDPIPPEHVLAVAPGGLIARPADQGDDSADAGPAGAILAIGEQIDHRGYVTVEVELPSRTRAEAQASHRVAGETAYVRLVAGRCVAVPRVAQPR</sequence>
<protein>
    <submittedName>
        <fullName evidence="11">ABC transporter ATP-binding protein</fullName>
    </submittedName>
</protein>
<evidence type="ECO:0000256" key="1">
    <source>
        <dbReference type="ARBA" id="ARBA00022448"/>
    </source>
</evidence>
<proteinExistence type="predicted"/>
<keyword evidence="3" id="KW-0410">Iron transport</keyword>
<keyword evidence="4" id="KW-0547">Nucleotide-binding</keyword>
<evidence type="ECO:0000256" key="6">
    <source>
        <dbReference type="ARBA" id="ARBA00023004"/>
    </source>
</evidence>
<dbReference type="PROSITE" id="PS50893">
    <property type="entry name" value="ABC_TRANSPORTER_2"/>
    <property type="match status" value="1"/>
</dbReference>
<comment type="caution">
    <text evidence="11">The sequence shown here is derived from an EMBL/GenBank/DDBJ whole genome shotgun (WGS) entry which is preliminary data.</text>
</comment>
<dbReference type="EMBL" id="BAAAPN010000057">
    <property type="protein sequence ID" value="GAA1766013.1"/>
    <property type="molecule type" value="Genomic_DNA"/>
</dbReference>
<dbReference type="InterPro" id="IPR017871">
    <property type="entry name" value="ABC_transporter-like_CS"/>
</dbReference>
<evidence type="ECO:0000256" key="4">
    <source>
        <dbReference type="ARBA" id="ARBA00022741"/>
    </source>
</evidence>
<dbReference type="InterPro" id="IPR027417">
    <property type="entry name" value="P-loop_NTPase"/>
</dbReference>
<feature type="region of interest" description="Disordered" evidence="9">
    <location>
        <begin position="1"/>
        <end position="36"/>
    </location>
</feature>
<dbReference type="InterPro" id="IPR015853">
    <property type="entry name" value="ABC_transpr_FbpC"/>
</dbReference>
<dbReference type="GO" id="GO:0005524">
    <property type="term" value="F:ATP binding"/>
    <property type="evidence" value="ECO:0007669"/>
    <property type="project" value="UniProtKB-KW"/>
</dbReference>
<dbReference type="InterPro" id="IPR050093">
    <property type="entry name" value="ABC_SmlMolc_Importer"/>
</dbReference>
<keyword evidence="6" id="KW-0408">Iron</keyword>
<evidence type="ECO:0000313" key="11">
    <source>
        <dbReference type="EMBL" id="GAA1766013.1"/>
    </source>
</evidence>
<keyword evidence="1" id="KW-0813">Transport</keyword>
<keyword evidence="7" id="KW-0406">Ion transport</keyword>
<organism evidence="11 12">
    <name type="scientific">Nostocoides vanveenii</name>
    <dbReference type="NCBI Taxonomy" id="330835"/>
    <lineage>
        <taxon>Bacteria</taxon>
        <taxon>Bacillati</taxon>
        <taxon>Actinomycetota</taxon>
        <taxon>Actinomycetes</taxon>
        <taxon>Micrococcales</taxon>
        <taxon>Intrasporangiaceae</taxon>
        <taxon>Nostocoides</taxon>
    </lineage>
</organism>
<dbReference type="InterPro" id="IPR003439">
    <property type="entry name" value="ABC_transporter-like_ATP-bd"/>
</dbReference>
<dbReference type="RefSeq" id="WP_344067097.1">
    <property type="nucleotide sequence ID" value="NZ_BAAAPN010000057.1"/>
</dbReference>
<keyword evidence="12" id="KW-1185">Reference proteome</keyword>
<name>A0ABP4X223_9MICO</name>
<evidence type="ECO:0000256" key="2">
    <source>
        <dbReference type="ARBA" id="ARBA00022475"/>
    </source>
</evidence>
<evidence type="ECO:0000256" key="3">
    <source>
        <dbReference type="ARBA" id="ARBA00022496"/>
    </source>
</evidence>
<evidence type="ECO:0000256" key="7">
    <source>
        <dbReference type="ARBA" id="ARBA00023065"/>
    </source>
</evidence>
<evidence type="ECO:0000313" key="12">
    <source>
        <dbReference type="Proteomes" id="UP001501475"/>
    </source>
</evidence>
<dbReference type="SMART" id="SM00382">
    <property type="entry name" value="AAA"/>
    <property type="match status" value="1"/>
</dbReference>
<evidence type="ECO:0000256" key="5">
    <source>
        <dbReference type="ARBA" id="ARBA00022840"/>
    </source>
</evidence>
<dbReference type="PANTHER" id="PTHR42781:SF4">
    <property type="entry name" value="SPERMIDINE_PUTRESCINE IMPORT ATP-BINDING PROTEIN POTA"/>
    <property type="match status" value="1"/>
</dbReference>
<dbReference type="Proteomes" id="UP001501475">
    <property type="component" value="Unassembled WGS sequence"/>
</dbReference>
<dbReference type="SUPFAM" id="SSF52540">
    <property type="entry name" value="P-loop containing nucleoside triphosphate hydrolases"/>
    <property type="match status" value="1"/>
</dbReference>
<reference evidence="12" key="1">
    <citation type="journal article" date="2019" name="Int. J. Syst. Evol. Microbiol.">
        <title>The Global Catalogue of Microorganisms (GCM) 10K type strain sequencing project: providing services to taxonomists for standard genome sequencing and annotation.</title>
        <authorList>
            <consortium name="The Broad Institute Genomics Platform"/>
            <consortium name="The Broad Institute Genome Sequencing Center for Infectious Disease"/>
            <person name="Wu L."/>
            <person name="Ma J."/>
        </authorList>
    </citation>
    <scope>NUCLEOTIDE SEQUENCE [LARGE SCALE GENOMIC DNA]</scope>
    <source>
        <strain evidence="12">JCM 15591</strain>
    </source>
</reference>
<feature type="domain" description="ABC transporter" evidence="10">
    <location>
        <begin position="39"/>
        <end position="267"/>
    </location>
</feature>
<dbReference type="CDD" id="cd03259">
    <property type="entry name" value="ABC_Carb_Solutes_like"/>
    <property type="match status" value="1"/>
</dbReference>
<accession>A0ABP4X223</accession>
<dbReference type="PANTHER" id="PTHR42781">
    <property type="entry name" value="SPERMIDINE/PUTRESCINE IMPORT ATP-BINDING PROTEIN POTA"/>
    <property type="match status" value="1"/>
</dbReference>
<keyword evidence="5 11" id="KW-0067">ATP-binding</keyword>
<keyword evidence="2" id="KW-1003">Cell membrane</keyword>
<evidence type="ECO:0000256" key="9">
    <source>
        <dbReference type="SAM" id="MobiDB-lite"/>
    </source>
</evidence>
<keyword evidence="8" id="KW-0472">Membrane</keyword>